<proteinExistence type="inferred from homology"/>
<comment type="caution">
    <text evidence="5">The sequence shown here is derived from an EMBL/GenBank/DDBJ whole genome shotgun (WGS) entry which is preliminary data.</text>
</comment>
<feature type="coiled-coil region" evidence="3">
    <location>
        <begin position="386"/>
        <end position="420"/>
    </location>
</feature>
<sequence length="584" mass="65451">MDRRSWLWRRKSSEKSPGETESSGSSHSERFYDDQACSNHHSQSPESNHRTQSPEVTSRAAPNEEEHNGVKALTEKLSAANEEEHNDSTANEEEHNDSVKTLAEKLSAANKEEHNDSMKTLTEKLSAALLNIRVKEDLVKQNAKVAEEAVSGWEKAESEALALKQQLEAATQKNTALEYREGHLDGALKECLRELRQARGDQEHKIHEAVAKKTHEWEYTKSNLETQLVELQSQVQASKGELEIMIIERDLSTKAAEIASKQHLESIKKVAKLESEIRRLKAVARKAPVLSDHKSVSASSVCVESFTDSQSESGLEPNEFDSLASALIVELDQFKNDNAIGQNLMVPLVEINLMDDFLEMERLAALPEIEYGSCPHEGESPSKDEFEAMIIRIAEMEEKLEKMETEKVELELAFTECQDQLKASGDQLVQAEVKLVELQTCLAMANETRSAVDKKLESANAKKESAESQLLEVKGEIQTLLSKVSCLEEEVRKEKALSEEAVVKCRKLEDEILGMKREVDIRNAALFNGDWKIKQEEELAAAAAKFAECQKTISFIGRQLKSLATMDDFQTYSEKPQKEGITNP</sequence>
<evidence type="ECO:0008006" key="7">
    <source>
        <dbReference type="Google" id="ProtNLM"/>
    </source>
</evidence>
<feature type="non-terminal residue" evidence="5">
    <location>
        <position position="1"/>
    </location>
</feature>
<reference evidence="5 6" key="1">
    <citation type="journal article" date="2019" name="Genome Biol. Evol.">
        <title>The Rhododendron genome and chromosomal organization provide insight into shared whole-genome duplications across the heath family (Ericaceae).</title>
        <authorList>
            <person name="Soza V.L."/>
            <person name="Lindsley D."/>
            <person name="Waalkes A."/>
            <person name="Ramage E."/>
            <person name="Patwardhan R.P."/>
            <person name="Burton J.N."/>
            <person name="Adey A."/>
            <person name="Kumar A."/>
            <person name="Qiu R."/>
            <person name="Shendure J."/>
            <person name="Hall B."/>
        </authorList>
    </citation>
    <scope>NUCLEOTIDE SEQUENCE [LARGE SCALE GENOMIC DNA]</scope>
    <source>
        <strain evidence="5">RSF 1966-606</strain>
    </source>
</reference>
<gene>
    <name evidence="5" type="ORF">C3L33_01981</name>
</gene>
<accession>A0A6A4LYH2</accession>
<evidence type="ECO:0000256" key="2">
    <source>
        <dbReference type="ARBA" id="ARBA00023054"/>
    </source>
</evidence>
<dbReference type="Proteomes" id="UP000428333">
    <property type="component" value="Linkage Group LG01"/>
</dbReference>
<dbReference type="AlphaFoldDB" id="A0A6A4LYH2"/>
<keyword evidence="6" id="KW-1185">Reference proteome</keyword>
<feature type="coiled-coil region" evidence="3">
    <location>
        <begin position="153"/>
        <end position="180"/>
    </location>
</feature>
<dbReference type="OrthoDB" id="128924at2759"/>
<feature type="compositionally biased region" description="Polar residues" evidence="4">
    <location>
        <begin position="36"/>
        <end position="56"/>
    </location>
</feature>
<organism evidence="5 6">
    <name type="scientific">Rhododendron williamsianum</name>
    <dbReference type="NCBI Taxonomy" id="262921"/>
    <lineage>
        <taxon>Eukaryota</taxon>
        <taxon>Viridiplantae</taxon>
        <taxon>Streptophyta</taxon>
        <taxon>Embryophyta</taxon>
        <taxon>Tracheophyta</taxon>
        <taxon>Spermatophyta</taxon>
        <taxon>Magnoliopsida</taxon>
        <taxon>eudicotyledons</taxon>
        <taxon>Gunneridae</taxon>
        <taxon>Pentapetalae</taxon>
        <taxon>asterids</taxon>
        <taxon>Ericales</taxon>
        <taxon>Ericaceae</taxon>
        <taxon>Ericoideae</taxon>
        <taxon>Rhodoreae</taxon>
        <taxon>Rhododendron</taxon>
    </lineage>
</organism>
<name>A0A6A4LYH2_9ERIC</name>
<evidence type="ECO:0000256" key="4">
    <source>
        <dbReference type="SAM" id="MobiDB-lite"/>
    </source>
</evidence>
<dbReference type="EMBL" id="QEFC01000104">
    <property type="protein sequence ID" value="KAE9466116.1"/>
    <property type="molecule type" value="Genomic_DNA"/>
</dbReference>
<evidence type="ECO:0000256" key="3">
    <source>
        <dbReference type="SAM" id="Coils"/>
    </source>
</evidence>
<protein>
    <recommendedName>
        <fullName evidence="7">Filament-like plant protein</fullName>
    </recommendedName>
</protein>
<evidence type="ECO:0000313" key="5">
    <source>
        <dbReference type="EMBL" id="KAE9466116.1"/>
    </source>
</evidence>
<feature type="coiled-coil region" evidence="3">
    <location>
        <begin position="449"/>
        <end position="497"/>
    </location>
</feature>
<feature type="compositionally biased region" description="Basic and acidic residues" evidence="4">
    <location>
        <begin position="1"/>
        <end position="18"/>
    </location>
</feature>
<evidence type="ECO:0000256" key="1">
    <source>
        <dbReference type="ARBA" id="ARBA00005921"/>
    </source>
</evidence>
<feature type="region of interest" description="Disordered" evidence="4">
    <location>
        <begin position="1"/>
        <end position="98"/>
    </location>
</feature>
<feature type="compositionally biased region" description="Basic and acidic residues" evidence="4">
    <location>
        <begin position="82"/>
        <end position="98"/>
    </location>
</feature>
<dbReference type="Pfam" id="PF05911">
    <property type="entry name" value="FPP"/>
    <property type="match status" value="4"/>
</dbReference>
<dbReference type="PANTHER" id="PTHR31580:SF49">
    <property type="entry name" value="FILAMENT-LIKE PLANT PROTEIN 3"/>
    <property type="match status" value="1"/>
</dbReference>
<keyword evidence="2 3" id="KW-0175">Coiled coil</keyword>
<dbReference type="InterPro" id="IPR008587">
    <property type="entry name" value="FPP_plant"/>
</dbReference>
<dbReference type="PANTHER" id="PTHR31580">
    <property type="entry name" value="FILAMENT-LIKE PLANT PROTEIN 4"/>
    <property type="match status" value="1"/>
</dbReference>
<evidence type="ECO:0000313" key="6">
    <source>
        <dbReference type="Proteomes" id="UP000428333"/>
    </source>
</evidence>
<comment type="similarity">
    <text evidence="1">Belongs to the FPP family.</text>
</comment>